<evidence type="ECO:0000313" key="3">
    <source>
        <dbReference type="Proteomes" id="UP000289738"/>
    </source>
</evidence>
<dbReference type="GO" id="GO:0006355">
    <property type="term" value="P:regulation of DNA-templated transcription"/>
    <property type="evidence" value="ECO:0007669"/>
    <property type="project" value="UniProtKB-UniRule"/>
</dbReference>
<keyword evidence="1" id="KW-0479">Metal-binding</keyword>
<keyword evidence="3" id="KW-1185">Reference proteome</keyword>
<dbReference type="EMBL" id="SDMP01000008">
    <property type="protein sequence ID" value="RYR44321.1"/>
    <property type="molecule type" value="Genomic_DNA"/>
</dbReference>
<comment type="caution">
    <text evidence="2">The sequence shown here is derived from an EMBL/GenBank/DDBJ whole genome shotgun (WGS) entry which is preliminary data.</text>
</comment>
<proteinExistence type="inferred from homology"/>
<dbReference type="GO" id="GO:0008270">
    <property type="term" value="F:zinc ion binding"/>
    <property type="evidence" value="ECO:0007669"/>
    <property type="project" value="UniProtKB-UniRule"/>
</dbReference>
<organism evidence="2 3">
    <name type="scientific">Arachis hypogaea</name>
    <name type="common">Peanut</name>
    <dbReference type="NCBI Taxonomy" id="3818"/>
    <lineage>
        <taxon>Eukaryota</taxon>
        <taxon>Viridiplantae</taxon>
        <taxon>Streptophyta</taxon>
        <taxon>Embryophyta</taxon>
        <taxon>Tracheophyta</taxon>
        <taxon>Spermatophyta</taxon>
        <taxon>Magnoliopsida</taxon>
        <taxon>eudicotyledons</taxon>
        <taxon>Gunneridae</taxon>
        <taxon>Pentapetalae</taxon>
        <taxon>rosids</taxon>
        <taxon>fabids</taxon>
        <taxon>Fabales</taxon>
        <taxon>Fabaceae</taxon>
        <taxon>Papilionoideae</taxon>
        <taxon>50 kb inversion clade</taxon>
        <taxon>dalbergioids sensu lato</taxon>
        <taxon>Dalbergieae</taxon>
        <taxon>Pterocarpus clade</taxon>
        <taxon>Arachis</taxon>
    </lineage>
</organism>
<evidence type="ECO:0000313" key="2">
    <source>
        <dbReference type="EMBL" id="RYR44321.1"/>
    </source>
</evidence>
<keyword evidence="1" id="KW-0863">Zinc-finger</keyword>
<sequence>MTTTTIGVWLGCNRSVCIEFLLDGMVWLRNGSGDGGTTTVQERQRCKHNDGDSTCGGVATGYRRSKIDLLKNTNPTCDKNYKARIIVKRDKKLEYMLTSVNTQHNHDVSLSMAKSLKKNRKLILYEERDKWVSVFLNNKFSIGMSCTQRSESMHAFMNGYLTSKSNLQ</sequence>
<reference evidence="2 3" key="1">
    <citation type="submission" date="2019-01" db="EMBL/GenBank/DDBJ databases">
        <title>Sequencing of cultivated peanut Arachis hypogaea provides insights into genome evolution and oil improvement.</title>
        <authorList>
            <person name="Chen X."/>
        </authorList>
    </citation>
    <scope>NUCLEOTIDE SEQUENCE [LARGE SCALE GENOMIC DNA]</scope>
    <source>
        <strain evidence="3">cv. Fuhuasheng</strain>
        <tissue evidence="2">Leaves</tissue>
    </source>
</reference>
<evidence type="ECO:0000256" key="1">
    <source>
        <dbReference type="RuleBase" id="RU367018"/>
    </source>
</evidence>
<keyword evidence="1" id="KW-0862">Zinc</keyword>
<protein>
    <recommendedName>
        <fullName evidence="1">Protein FAR1-RELATED SEQUENCE</fullName>
    </recommendedName>
</protein>
<comment type="subcellular location">
    <subcellularLocation>
        <location evidence="1">Nucleus</location>
    </subcellularLocation>
</comment>
<dbReference type="Proteomes" id="UP000289738">
    <property type="component" value="Chromosome A08"/>
</dbReference>
<accession>A0A445C0H6</accession>
<name>A0A445C0H6_ARAHY</name>
<dbReference type="InterPro" id="IPR031052">
    <property type="entry name" value="FHY3/FAR1"/>
</dbReference>
<dbReference type="GO" id="GO:0005634">
    <property type="term" value="C:nucleus"/>
    <property type="evidence" value="ECO:0007669"/>
    <property type="project" value="UniProtKB-SubCell"/>
</dbReference>
<comment type="similarity">
    <text evidence="1">Belongs to the FHY3/FAR1 family.</text>
</comment>
<comment type="function">
    <text evidence="1">Putative transcription activator involved in regulating light control of development.</text>
</comment>
<gene>
    <name evidence="2" type="ORF">Ahy_A08g040676</name>
</gene>
<dbReference type="PANTHER" id="PTHR31669:SF251">
    <property type="entry name" value="PROTEIN FAR1-RELATED SEQUENCE"/>
    <property type="match status" value="1"/>
</dbReference>
<keyword evidence="1" id="KW-0539">Nucleus</keyword>
<dbReference type="AlphaFoldDB" id="A0A445C0H6"/>
<dbReference type="PANTHER" id="PTHR31669">
    <property type="entry name" value="PROTEIN FAR1-RELATED SEQUENCE 10-RELATED"/>
    <property type="match status" value="1"/>
</dbReference>